<dbReference type="RefSeq" id="WP_122965645.1">
    <property type="nucleotide sequence ID" value="NZ_BJMH01000041.1"/>
</dbReference>
<proteinExistence type="predicted"/>
<protein>
    <submittedName>
        <fullName evidence="3">Secretion protein HlyD</fullName>
    </submittedName>
</protein>
<dbReference type="Gene3D" id="1.10.287.470">
    <property type="entry name" value="Helix hairpin bin"/>
    <property type="match status" value="1"/>
</dbReference>
<reference evidence="3 4" key="1">
    <citation type="submission" date="2019-06" db="EMBL/GenBank/DDBJ databases">
        <title>Whole genome shotgun sequence of Brevibacillus parabrevis NBRC 12334.</title>
        <authorList>
            <person name="Hosoyama A."/>
            <person name="Uohara A."/>
            <person name="Ohji S."/>
            <person name="Ichikawa N."/>
        </authorList>
    </citation>
    <scope>NUCLEOTIDE SEQUENCE [LARGE SCALE GENOMIC DNA]</scope>
    <source>
        <strain evidence="3 4">NBRC 12334</strain>
    </source>
</reference>
<feature type="coiled-coil region" evidence="1">
    <location>
        <begin position="80"/>
        <end position="107"/>
    </location>
</feature>
<dbReference type="Gene3D" id="2.40.30.170">
    <property type="match status" value="1"/>
</dbReference>
<dbReference type="Gene3D" id="2.40.50.100">
    <property type="match status" value="2"/>
</dbReference>
<name>A0A4Y3PX15_BREPA</name>
<sequence>MKKRAWIGVAGFVAGIAVLGTVLLGSGGSSLAGQKATQVTGVVEGTEVDLSFKMGGSIEQIAFKEGDEVKAGQLVATLNSEELLAKKEQAEAAYRLAQVKLDQAKKGVSLTDSSSDAQVDQAQAVVSSAQAQLAANKNGARAEEISQLKAKLQAAQTSNQIAASNLERMNKLLKEGAVPQVKVEEAQMQAEKASAELKAADEQLKMATTGARREQVDAAQAQLDQAKAAYKQAVAARGQVGLKELDVKSAEAGVLQAKGALAEIEAYLNNTKLVAPMDGVVKSVAVQQGELVAQGFTVLTIQAKSDNYVKLYVNEYTLGQIKTGDTVKLYVPALKREVEAKIATIAPAADFAVKKATQELGDRDIRSFQVKLFLADPELRPGLTVEWKIEGAVHSE</sequence>
<dbReference type="PANTHER" id="PTHR30438">
    <property type="entry name" value="36 KDA ANTIGEN-RELATED"/>
    <property type="match status" value="1"/>
</dbReference>
<dbReference type="STRING" id="54914.AV540_09220"/>
<dbReference type="AlphaFoldDB" id="A0A4Y3PX15"/>
<comment type="caution">
    <text evidence="3">The sequence shown here is derived from an EMBL/GenBank/DDBJ whole genome shotgun (WGS) entry which is preliminary data.</text>
</comment>
<evidence type="ECO:0000256" key="1">
    <source>
        <dbReference type="SAM" id="Coils"/>
    </source>
</evidence>
<gene>
    <name evidence="3" type="ORF">BPA01_50410</name>
</gene>
<evidence type="ECO:0000259" key="2">
    <source>
        <dbReference type="Pfam" id="PF25881"/>
    </source>
</evidence>
<keyword evidence="1" id="KW-0175">Coiled coil</keyword>
<organism evidence="3 4">
    <name type="scientific">Brevibacillus parabrevis</name>
    <dbReference type="NCBI Taxonomy" id="54914"/>
    <lineage>
        <taxon>Bacteria</taxon>
        <taxon>Bacillati</taxon>
        <taxon>Bacillota</taxon>
        <taxon>Bacilli</taxon>
        <taxon>Bacillales</taxon>
        <taxon>Paenibacillaceae</taxon>
        <taxon>Brevibacillus</taxon>
    </lineage>
</organism>
<dbReference type="Proteomes" id="UP000316882">
    <property type="component" value="Unassembled WGS sequence"/>
</dbReference>
<evidence type="ECO:0000313" key="4">
    <source>
        <dbReference type="Proteomes" id="UP000316882"/>
    </source>
</evidence>
<dbReference type="EMBL" id="BJMH01000041">
    <property type="protein sequence ID" value="GEB35461.1"/>
    <property type="molecule type" value="Genomic_DNA"/>
</dbReference>
<dbReference type="InterPro" id="IPR059052">
    <property type="entry name" value="HH_YbhG-like"/>
</dbReference>
<accession>A0A4Y3PX15</accession>
<evidence type="ECO:0000313" key="3">
    <source>
        <dbReference type="EMBL" id="GEB35461.1"/>
    </source>
</evidence>
<feature type="coiled-coil region" evidence="1">
    <location>
        <begin position="183"/>
        <end position="236"/>
    </location>
</feature>
<keyword evidence="4" id="KW-1185">Reference proteome</keyword>
<dbReference type="Pfam" id="PF25881">
    <property type="entry name" value="HH_YBHG"/>
    <property type="match status" value="1"/>
</dbReference>
<feature type="domain" description="YbhG-like alpha-helical hairpin" evidence="2">
    <location>
        <begin position="112"/>
        <end position="233"/>
    </location>
</feature>
<dbReference type="SUPFAM" id="SSF111369">
    <property type="entry name" value="HlyD-like secretion proteins"/>
    <property type="match status" value="2"/>
</dbReference>
<dbReference type="GO" id="GO:0005886">
    <property type="term" value="C:plasma membrane"/>
    <property type="evidence" value="ECO:0007669"/>
    <property type="project" value="TreeGrafter"/>
</dbReference>